<feature type="domain" description="PE-PPE" evidence="2">
    <location>
        <begin position="175"/>
        <end position="397"/>
    </location>
</feature>
<dbReference type="Gene3D" id="3.40.50.1820">
    <property type="entry name" value="alpha/beta hydrolase"/>
    <property type="match status" value="1"/>
</dbReference>
<dbReference type="SUPFAM" id="SSF53474">
    <property type="entry name" value="alpha/beta-Hydrolases"/>
    <property type="match status" value="1"/>
</dbReference>
<gene>
    <name evidence="3" type="primary">PE3_13</name>
    <name evidence="3" type="ORF">MSIMFB_05013</name>
</gene>
<name>A0A7Z7NC53_9MYCO</name>
<dbReference type="Gene3D" id="1.10.287.850">
    <property type="entry name" value="HP0062-like domain"/>
    <property type="match status" value="1"/>
</dbReference>
<proteinExistence type="predicted"/>
<evidence type="ECO:0000259" key="1">
    <source>
        <dbReference type="Pfam" id="PF00934"/>
    </source>
</evidence>
<dbReference type="Pfam" id="PF00934">
    <property type="entry name" value="PE"/>
    <property type="match status" value="1"/>
</dbReference>
<evidence type="ECO:0000313" key="3">
    <source>
        <dbReference type="EMBL" id="SOJ57535.1"/>
    </source>
</evidence>
<dbReference type="SUPFAM" id="SSF140459">
    <property type="entry name" value="PE/PPE dimer-like"/>
    <property type="match status" value="1"/>
</dbReference>
<dbReference type="Proteomes" id="UP000554965">
    <property type="component" value="Unassembled WGS sequence"/>
</dbReference>
<keyword evidence="4" id="KW-1185">Reference proteome</keyword>
<sequence>MSLLGVTPETLASAAADLHGIRSALDAARAAAAAPITGLVAAGADEVSGAVAALFARHGQEFEAVSAQAGALHQQFVQTLNAAAGSYRAAEALNASALHTAQRDVLALINPSSAAPLGRALGGTGATGTAASLTATDYATLIMGGTGNPDPSTTYLNNVYNAYIAPRIAPHTAIPTGLVTPEQGWPLTGWHSLTFDTSVAQGVEILTQAIAAQPPGTPTVVFGFSQSSTIITNYLIGIGNGTMPNPPDPADFQFVLTGNPNNPNGGLFERFVGLYIPGFNETFGGATPDLEYQTDIYTIQYDGYAHFPRYPINLLSVANAVAGIYYDHLSPTALYPNLTPEQVATAVVAPVSPGSTGNTTYYMIPSQDLPLLRPLNLPQPILNLVQPPLRVLVDLGYGDIGGPHTEYANLPTPASLFPVINPINVGNYLVQGVIQGVQADLVLAGVLPQSAMPNTYPFVPSLNPGLTINLGQPPVTAVSVATTITGSLLRALNIPPFGGG</sequence>
<dbReference type="InterPro" id="IPR029058">
    <property type="entry name" value="AB_hydrolase_fold"/>
</dbReference>
<accession>A0A7Z7NC53</accession>
<organism evidence="3 4">
    <name type="scientific">Mycobacterium simulans</name>
    <dbReference type="NCBI Taxonomy" id="627089"/>
    <lineage>
        <taxon>Bacteria</taxon>
        <taxon>Bacillati</taxon>
        <taxon>Actinomycetota</taxon>
        <taxon>Actinomycetes</taxon>
        <taxon>Mycobacteriales</taxon>
        <taxon>Mycobacteriaceae</taxon>
        <taxon>Mycobacterium</taxon>
    </lineage>
</organism>
<protein>
    <submittedName>
        <fullName evidence="3">PE family protein PE3</fullName>
    </submittedName>
</protein>
<dbReference type="RefSeq" id="WP_186244928.1">
    <property type="nucleotide sequence ID" value="NZ_OCTY01000002.1"/>
</dbReference>
<feature type="domain" description="PE" evidence="1">
    <location>
        <begin position="5"/>
        <end position="94"/>
    </location>
</feature>
<evidence type="ECO:0000259" key="2">
    <source>
        <dbReference type="Pfam" id="PF08237"/>
    </source>
</evidence>
<dbReference type="InterPro" id="IPR013228">
    <property type="entry name" value="PE-PPE_C"/>
</dbReference>
<reference evidence="3 4" key="1">
    <citation type="submission" date="2017-10" db="EMBL/GenBank/DDBJ databases">
        <authorList>
            <consortium name="Urmite Genomes"/>
        </authorList>
    </citation>
    <scope>NUCLEOTIDE SEQUENCE [LARGE SCALE GENOMIC DNA]</scope>
    <source>
        <strain evidence="3 4">FB-527</strain>
    </source>
</reference>
<dbReference type="AlphaFoldDB" id="A0A7Z7NC53"/>
<evidence type="ECO:0000313" key="4">
    <source>
        <dbReference type="Proteomes" id="UP000554965"/>
    </source>
</evidence>
<dbReference type="InterPro" id="IPR038332">
    <property type="entry name" value="PPE_sf"/>
</dbReference>
<dbReference type="EMBL" id="OCTY01000002">
    <property type="protein sequence ID" value="SOJ57535.1"/>
    <property type="molecule type" value="Genomic_DNA"/>
</dbReference>
<dbReference type="Pfam" id="PF08237">
    <property type="entry name" value="PE-PPE"/>
    <property type="match status" value="1"/>
</dbReference>
<comment type="caution">
    <text evidence="3">The sequence shown here is derived from an EMBL/GenBank/DDBJ whole genome shotgun (WGS) entry which is preliminary data.</text>
</comment>
<dbReference type="InterPro" id="IPR000084">
    <property type="entry name" value="PE-PGRS_N"/>
</dbReference>